<comment type="subcellular location">
    <subcellularLocation>
        <location evidence="2">Chromosome</location>
    </subcellularLocation>
    <subcellularLocation>
        <location evidence="1">Nucleus</location>
    </subcellularLocation>
</comment>
<feature type="region of interest" description="Disordered" evidence="13">
    <location>
        <begin position="1011"/>
        <end position="1035"/>
    </location>
</feature>
<feature type="compositionally biased region" description="Acidic residues" evidence="13">
    <location>
        <begin position="1146"/>
        <end position="1173"/>
    </location>
</feature>
<dbReference type="Proteomes" id="UP001165065">
    <property type="component" value="Unassembled WGS sequence"/>
</dbReference>
<dbReference type="GO" id="GO:0003684">
    <property type="term" value="F:damaged DNA binding"/>
    <property type="evidence" value="ECO:0007669"/>
    <property type="project" value="TreeGrafter"/>
</dbReference>
<protein>
    <recommendedName>
        <fullName evidence="14">Rad50/SbcC-type AAA domain-containing protein</fullName>
    </recommendedName>
</protein>
<feature type="coiled-coil region" evidence="12">
    <location>
        <begin position="527"/>
        <end position="698"/>
    </location>
</feature>
<reference evidence="16" key="1">
    <citation type="journal article" date="2023" name="Commun. Biol.">
        <title>Genome analysis of Parmales, the sister group of diatoms, reveals the evolutionary specialization of diatoms from phago-mixotrophs to photoautotrophs.</title>
        <authorList>
            <person name="Ban H."/>
            <person name="Sato S."/>
            <person name="Yoshikawa S."/>
            <person name="Yamada K."/>
            <person name="Nakamura Y."/>
            <person name="Ichinomiya M."/>
            <person name="Sato N."/>
            <person name="Blanc-Mathieu R."/>
            <person name="Endo H."/>
            <person name="Kuwata A."/>
            <person name="Ogata H."/>
        </authorList>
    </citation>
    <scope>NUCLEOTIDE SEQUENCE [LARGE SCALE GENOMIC DNA]</scope>
</reference>
<dbReference type="OrthoDB" id="10072614at2759"/>
<dbReference type="GO" id="GO:0035861">
    <property type="term" value="C:site of double-strand break"/>
    <property type="evidence" value="ECO:0007669"/>
    <property type="project" value="TreeGrafter"/>
</dbReference>
<keyword evidence="6" id="KW-0227">DNA damage</keyword>
<keyword evidence="16" id="KW-1185">Reference proteome</keyword>
<dbReference type="EMBL" id="BRYA01000347">
    <property type="protein sequence ID" value="GMI47502.1"/>
    <property type="molecule type" value="Genomic_DNA"/>
</dbReference>
<evidence type="ECO:0000313" key="15">
    <source>
        <dbReference type="EMBL" id="GMI47502.1"/>
    </source>
</evidence>
<evidence type="ECO:0000256" key="8">
    <source>
        <dbReference type="ARBA" id="ARBA00023054"/>
    </source>
</evidence>
<accession>A0A9W7LFC4</accession>
<feature type="compositionally biased region" description="Basic and acidic residues" evidence="13">
    <location>
        <begin position="1127"/>
        <end position="1145"/>
    </location>
</feature>
<evidence type="ECO:0000256" key="1">
    <source>
        <dbReference type="ARBA" id="ARBA00004123"/>
    </source>
</evidence>
<sequence length="1403" mass="158281">MRSKEAVERRAKKRGISVQEMWKLENANVKKGVERENKQRKLEAKASGPTENEVKKPGKDIKDGLVNIVVKNVAKDVKHNHESDGSGDDSSVSSSSSSSVASSCSSSSDDIEESEVKITTKPIEPGSWVCGKCGNENFARRMVCNTKTCRAPKPPSSGGSGMVVEKKKAEEKKCEWKDQASEEQIEKNMELRKRFKDPELRGKMSEEELERGKALAEETTPQSKQRLSDIGSPDTSRETDPMMNSDMSHQDSPVEAMVLSDASYSSGDEEVAEAASPRKVNPSGKPPEAGIIVKVYVENFMCHKKMSIPLCHNVNFIHGQNGSGKSAVLAAIQICLGAGARRTNRAKTLAKLINNHGKATHAKLQVKLLNKGSDSFQHDVYGDYITVERILDKSGGSNYRLLDSKDKVKSKKKADLDAMLDLFNIQVDNPVAVLDQEESKKFLKGRPEDKYAFFCKATELERIDRHYAITKDYIDELEESRADLVKQLRPQREVVQKLEAEWEECQKLEKLEAKVSQASCNTSWALVNALEGEHDKVEEKLSKVKEDLVKFDEKVTNFINEGQGDAGDEKDLEATIERLTGEANEAVEAKREQEQELKALKKPKHAIDNQIKNLQRSLKNQKKTVADATKKLEETRKAFLEKQGSSSTDKAKNIEEQTKIEEELEQAKEKLEKYNEKIEQYLDLHEDAKEKVDAMGENVNDLYGQIREQERLIKELQSGKGGGVAMFGEKAPAMIAKVKAAQKKGQLRGNVFGPVGSFVQVKRGKESWAKLAEAAIGNVGLATFVCDDKADVGLLRRFRKEVGCRDMDIPIAHHHPGPRYKTPKGVEGVTGIELAINCVTVEEDLVFNFLCDSSRAERKALAPSKEIGEKKLMATHNGRRVMLDKNVQECIFQPQGDSFLVKNGYYSVRSNDNGLRQRLGRDTASAVKDAMAQIEVLKEDYGDKKEEKKELEATQKDHKVKWNQYQKSCKTLQVEMTDMTKRKAELKEELEEMEEEDNGEEVDNNLAAELEQEKSEAESYEREIKEKERELEKMLPEIEEKEAKLMEEKQRNEKVLKDLEDAENTLTKLLEKKGTYESKVEKAKRKLAEKKLRVENDEQECAKGREELDEMIRKSKVLTWKLKKEAEIRAKSRSEGGGKEGGEKGSDEEEEGEEEGGGEEEVDITAVTDEELEAIERPKITKTEEYYKARKTKYEAELEKERKRRKVSESDPQVVWDKLNRAKNDLKEKQVGIGMIAENVEKMRADLKLRRKKWKTFRSHIAKMTNTTFGEMLNKKGSSGEVEFDHREKTLNLTVQKDSNEASQTSDVKALSGGERSFTTLSLLLALGENLETPFRVMDEFDVFMDAVARKIALDTLVQCATAMVHRQFIFITPQDVSTLTPGPMLKIIKMKPPERDGQTTIN</sequence>
<evidence type="ECO:0000259" key="14">
    <source>
        <dbReference type="Pfam" id="PF13476"/>
    </source>
</evidence>
<feature type="domain" description="Rad50/SbcC-type AAA" evidence="14">
    <location>
        <begin position="294"/>
        <end position="507"/>
    </location>
</feature>
<feature type="compositionally biased region" description="Low complexity" evidence="13">
    <location>
        <begin position="88"/>
        <end position="108"/>
    </location>
</feature>
<dbReference type="Gene3D" id="4.10.1060.10">
    <property type="entry name" value="Zinc finger, RanBP2-type"/>
    <property type="match status" value="1"/>
</dbReference>
<feature type="compositionally biased region" description="Basic and acidic residues" evidence="13">
    <location>
        <begin position="52"/>
        <end position="63"/>
    </location>
</feature>
<organism evidence="15 16">
    <name type="scientific">Triparma columacea</name>
    <dbReference type="NCBI Taxonomy" id="722753"/>
    <lineage>
        <taxon>Eukaryota</taxon>
        <taxon>Sar</taxon>
        <taxon>Stramenopiles</taxon>
        <taxon>Ochrophyta</taxon>
        <taxon>Bolidophyceae</taxon>
        <taxon>Parmales</taxon>
        <taxon>Triparmaceae</taxon>
        <taxon>Triparma</taxon>
    </lineage>
</organism>
<keyword evidence="10" id="KW-0234">DNA repair</keyword>
<evidence type="ECO:0000256" key="5">
    <source>
        <dbReference type="ARBA" id="ARBA00022741"/>
    </source>
</evidence>
<dbReference type="SUPFAM" id="SSF90209">
    <property type="entry name" value="Ran binding protein zinc finger-like"/>
    <property type="match status" value="1"/>
</dbReference>
<feature type="region of interest" description="Disordered" evidence="13">
    <location>
        <begin position="76"/>
        <end position="120"/>
    </location>
</feature>
<evidence type="ECO:0000256" key="2">
    <source>
        <dbReference type="ARBA" id="ARBA00004286"/>
    </source>
</evidence>
<evidence type="ECO:0000256" key="11">
    <source>
        <dbReference type="ARBA" id="ARBA00023242"/>
    </source>
</evidence>
<keyword evidence="9" id="KW-0233">DNA recombination</keyword>
<comment type="similarity">
    <text evidence="3">Belongs to the SMC family. SMC6 subfamily.</text>
</comment>
<evidence type="ECO:0000256" key="12">
    <source>
        <dbReference type="SAM" id="Coils"/>
    </source>
</evidence>
<proteinExistence type="inferred from homology"/>
<dbReference type="Pfam" id="PF13476">
    <property type="entry name" value="AAA_23"/>
    <property type="match status" value="1"/>
</dbReference>
<dbReference type="InterPro" id="IPR036443">
    <property type="entry name" value="Znf_RanBP2_sf"/>
</dbReference>
<dbReference type="GO" id="GO:0030915">
    <property type="term" value="C:Smc5-Smc6 complex"/>
    <property type="evidence" value="ECO:0007669"/>
    <property type="project" value="TreeGrafter"/>
</dbReference>
<keyword evidence="5" id="KW-0547">Nucleotide-binding</keyword>
<dbReference type="GO" id="GO:0000724">
    <property type="term" value="P:double-strand break repair via homologous recombination"/>
    <property type="evidence" value="ECO:0007669"/>
    <property type="project" value="TreeGrafter"/>
</dbReference>
<feature type="compositionally biased region" description="Basic and acidic residues" evidence="13">
    <location>
        <begin position="164"/>
        <end position="216"/>
    </location>
</feature>
<keyword evidence="7" id="KW-0067">ATP-binding</keyword>
<evidence type="ECO:0000256" key="13">
    <source>
        <dbReference type="SAM" id="MobiDB-lite"/>
    </source>
</evidence>
<dbReference type="GO" id="GO:0005524">
    <property type="term" value="F:ATP binding"/>
    <property type="evidence" value="ECO:0007669"/>
    <property type="project" value="UniProtKB-KW"/>
</dbReference>
<keyword evidence="11" id="KW-0539">Nucleus</keyword>
<feature type="compositionally biased region" description="Basic and acidic residues" evidence="13">
    <location>
        <begin position="31"/>
        <end position="44"/>
    </location>
</feature>
<evidence type="ECO:0000256" key="4">
    <source>
        <dbReference type="ARBA" id="ARBA00022454"/>
    </source>
</evidence>
<dbReference type="GO" id="GO:0003697">
    <property type="term" value="F:single-stranded DNA binding"/>
    <property type="evidence" value="ECO:0007669"/>
    <property type="project" value="TreeGrafter"/>
</dbReference>
<keyword evidence="4" id="KW-0158">Chromosome</keyword>
<dbReference type="GO" id="GO:0016887">
    <property type="term" value="F:ATP hydrolysis activity"/>
    <property type="evidence" value="ECO:0007669"/>
    <property type="project" value="InterPro"/>
</dbReference>
<name>A0A9W7LFC4_9STRA</name>
<dbReference type="PANTHER" id="PTHR19306:SF6">
    <property type="entry name" value="STRUCTURAL MAINTENANCE OF CHROMOSOMES PROTEIN 6"/>
    <property type="match status" value="1"/>
</dbReference>
<evidence type="ECO:0000256" key="10">
    <source>
        <dbReference type="ARBA" id="ARBA00023204"/>
    </source>
</evidence>
<dbReference type="InterPro" id="IPR027417">
    <property type="entry name" value="P-loop_NTPase"/>
</dbReference>
<feature type="region of interest" description="Disordered" evidence="13">
    <location>
        <begin position="1127"/>
        <end position="1176"/>
    </location>
</feature>
<dbReference type="SUPFAM" id="SSF52540">
    <property type="entry name" value="P-loop containing nucleoside triphosphate hydrolases"/>
    <property type="match status" value="1"/>
</dbReference>
<keyword evidence="8 12" id="KW-0175">Coiled coil</keyword>
<evidence type="ECO:0000313" key="16">
    <source>
        <dbReference type="Proteomes" id="UP001165065"/>
    </source>
</evidence>
<feature type="region of interest" description="Disordered" evidence="13">
    <location>
        <begin position="148"/>
        <end position="287"/>
    </location>
</feature>
<feature type="region of interest" description="Disordered" evidence="13">
    <location>
        <begin position="30"/>
        <end position="63"/>
    </location>
</feature>
<dbReference type="Gene3D" id="3.40.50.300">
    <property type="entry name" value="P-loop containing nucleotide triphosphate hydrolases"/>
    <property type="match status" value="2"/>
</dbReference>
<evidence type="ECO:0000256" key="6">
    <source>
        <dbReference type="ARBA" id="ARBA00022763"/>
    </source>
</evidence>
<dbReference type="GO" id="GO:0005634">
    <property type="term" value="C:nucleus"/>
    <property type="evidence" value="ECO:0007669"/>
    <property type="project" value="UniProtKB-SubCell"/>
</dbReference>
<evidence type="ECO:0000256" key="3">
    <source>
        <dbReference type="ARBA" id="ARBA00006793"/>
    </source>
</evidence>
<evidence type="ECO:0000256" key="9">
    <source>
        <dbReference type="ARBA" id="ARBA00023172"/>
    </source>
</evidence>
<gene>
    <name evidence="15" type="ORF">TrCOL_g4770</name>
</gene>
<dbReference type="InterPro" id="IPR038729">
    <property type="entry name" value="Rad50/SbcC_AAA"/>
</dbReference>
<dbReference type="PANTHER" id="PTHR19306">
    <property type="entry name" value="STRUCTURAL MAINTENANCE OF CHROMOSOMES 5,6 SMC5, SMC6"/>
    <property type="match status" value="1"/>
</dbReference>
<comment type="caution">
    <text evidence="15">The sequence shown here is derived from an EMBL/GenBank/DDBJ whole genome shotgun (WGS) entry which is preliminary data.</text>
</comment>
<evidence type="ECO:0000256" key="7">
    <source>
        <dbReference type="ARBA" id="ARBA00022840"/>
    </source>
</evidence>